<organism evidence="2 3">
    <name type="scientific">Pleuronectes platessa</name>
    <name type="common">European plaice</name>
    <dbReference type="NCBI Taxonomy" id="8262"/>
    <lineage>
        <taxon>Eukaryota</taxon>
        <taxon>Metazoa</taxon>
        <taxon>Chordata</taxon>
        <taxon>Craniata</taxon>
        <taxon>Vertebrata</taxon>
        <taxon>Euteleostomi</taxon>
        <taxon>Actinopterygii</taxon>
        <taxon>Neopterygii</taxon>
        <taxon>Teleostei</taxon>
        <taxon>Neoteleostei</taxon>
        <taxon>Acanthomorphata</taxon>
        <taxon>Carangaria</taxon>
        <taxon>Pleuronectiformes</taxon>
        <taxon>Pleuronectoidei</taxon>
        <taxon>Pleuronectidae</taxon>
        <taxon>Pleuronectes</taxon>
    </lineage>
</organism>
<feature type="region of interest" description="Disordered" evidence="1">
    <location>
        <begin position="25"/>
        <end position="81"/>
    </location>
</feature>
<proteinExistence type="predicted"/>
<name>A0A9N7UNK1_PLEPL</name>
<reference evidence="2" key="1">
    <citation type="submission" date="2020-03" db="EMBL/GenBank/DDBJ databases">
        <authorList>
            <person name="Weist P."/>
        </authorList>
    </citation>
    <scope>NUCLEOTIDE SEQUENCE</scope>
</reference>
<dbReference type="EMBL" id="CADEAL010001702">
    <property type="protein sequence ID" value="CAB1434857.1"/>
    <property type="molecule type" value="Genomic_DNA"/>
</dbReference>
<dbReference type="Proteomes" id="UP001153269">
    <property type="component" value="Unassembled WGS sequence"/>
</dbReference>
<evidence type="ECO:0000256" key="1">
    <source>
        <dbReference type="SAM" id="MobiDB-lite"/>
    </source>
</evidence>
<evidence type="ECO:0000313" key="3">
    <source>
        <dbReference type="Proteomes" id="UP001153269"/>
    </source>
</evidence>
<sequence length="81" mass="9540">MEFPAPRCRAAVGWGVYYPHCQQAADSGRSQEVRRMMEGKEERGRVRDDGSEWRKGRSESDERQEKREGIRKRGVGEWREL</sequence>
<accession>A0A9N7UNK1</accession>
<protein>
    <submittedName>
        <fullName evidence="2">Uncharacterized protein</fullName>
    </submittedName>
</protein>
<keyword evidence="3" id="KW-1185">Reference proteome</keyword>
<gene>
    <name evidence="2" type="ORF">PLEPLA_LOCUS22965</name>
</gene>
<dbReference type="AlphaFoldDB" id="A0A9N7UNK1"/>
<evidence type="ECO:0000313" key="2">
    <source>
        <dbReference type="EMBL" id="CAB1434857.1"/>
    </source>
</evidence>
<comment type="caution">
    <text evidence="2">The sequence shown here is derived from an EMBL/GenBank/DDBJ whole genome shotgun (WGS) entry which is preliminary data.</text>
</comment>
<feature type="compositionally biased region" description="Basic and acidic residues" evidence="1">
    <location>
        <begin position="29"/>
        <end position="68"/>
    </location>
</feature>